<evidence type="ECO:0000313" key="3">
    <source>
        <dbReference type="Proteomes" id="UP000712281"/>
    </source>
</evidence>
<evidence type="ECO:0000256" key="1">
    <source>
        <dbReference type="SAM" id="MobiDB-lite"/>
    </source>
</evidence>
<name>A0A8S9J9M3_BRACR</name>
<gene>
    <name evidence="2" type="ORF">F2Q68_00004803</name>
</gene>
<reference evidence="2" key="1">
    <citation type="submission" date="2019-12" db="EMBL/GenBank/DDBJ databases">
        <title>Genome sequencing and annotation of Brassica cretica.</title>
        <authorList>
            <person name="Studholme D.J."/>
            <person name="Sarris P.F."/>
        </authorList>
    </citation>
    <scope>NUCLEOTIDE SEQUENCE</scope>
    <source>
        <strain evidence="2">PFS-001/15</strain>
        <tissue evidence="2">Leaf</tissue>
    </source>
</reference>
<sequence length="56" mass="6253">MAVSMTSYPKLPREKTNSKDPEGKAQQTLQATGAERREAQPALIRESYPPRQKPSP</sequence>
<dbReference type="Proteomes" id="UP000712281">
    <property type="component" value="Unassembled WGS sequence"/>
</dbReference>
<accession>A0A8S9J9M3</accession>
<dbReference type="EMBL" id="QGKW02001660">
    <property type="protein sequence ID" value="KAF2579080.1"/>
    <property type="molecule type" value="Genomic_DNA"/>
</dbReference>
<protein>
    <submittedName>
        <fullName evidence="2">Uncharacterized protein</fullName>
    </submittedName>
</protein>
<organism evidence="2 3">
    <name type="scientific">Brassica cretica</name>
    <name type="common">Mustard</name>
    <dbReference type="NCBI Taxonomy" id="69181"/>
    <lineage>
        <taxon>Eukaryota</taxon>
        <taxon>Viridiplantae</taxon>
        <taxon>Streptophyta</taxon>
        <taxon>Embryophyta</taxon>
        <taxon>Tracheophyta</taxon>
        <taxon>Spermatophyta</taxon>
        <taxon>Magnoliopsida</taxon>
        <taxon>eudicotyledons</taxon>
        <taxon>Gunneridae</taxon>
        <taxon>Pentapetalae</taxon>
        <taxon>rosids</taxon>
        <taxon>malvids</taxon>
        <taxon>Brassicales</taxon>
        <taxon>Brassicaceae</taxon>
        <taxon>Brassiceae</taxon>
        <taxon>Brassica</taxon>
    </lineage>
</organism>
<feature type="region of interest" description="Disordered" evidence="1">
    <location>
        <begin position="1"/>
        <end position="56"/>
    </location>
</feature>
<dbReference type="AlphaFoldDB" id="A0A8S9J9M3"/>
<comment type="caution">
    <text evidence="2">The sequence shown here is derived from an EMBL/GenBank/DDBJ whole genome shotgun (WGS) entry which is preliminary data.</text>
</comment>
<evidence type="ECO:0000313" key="2">
    <source>
        <dbReference type="EMBL" id="KAF2579080.1"/>
    </source>
</evidence>
<proteinExistence type="predicted"/>
<feature type="compositionally biased region" description="Basic and acidic residues" evidence="1">
    <location>
        <begin position="11"/>
        <end position="23"/>
    </location>
</feature>